<proteinExistence type="predicted"/>
<keyword evidence="2" id="KW-1185">Reference proteome</keyword>
<evidence type="ECO:0000313" key="2">
    <source>
        <dbReference type="Proteomes" id="UP000095759"/>
    </source>
</evidence>
<accession>A0A1E5PB09</accession>
<name>A0A1E5PB09_9ACTN</name>
<reference evidence="1 2" key="1">
    <citation type="submission" date="2016-08" db="EMBL/GenBank/DDBJ databases">
        <title>Complete genome sequence of Streptomyces agglomeratus strain 6-3-2, a novel anti-MRSA actinomycete isolated from Wuli of Tebit, China.</title>
        <authorList>
            <person name="Chen X."/>
        </authorList>
    </citation>
    <scope>NUCLEOTIDE SEQUENCE [LARGE SCALE GENOMIC DNA]</scope>
    <source>
        <strain evidence="1 2">6-3-2</strain>
    </source>
</reference>
<organism evidence="1 2">
    <name type="scientific">Streptomyces agglomeratus</name>
    <dbReference type="NCBI Taxonomy" id="285458"/>
    <lineage>
        <taxon>Bacteria</taxon>
        <taxon>Bacillati</taxon>
        <taxon>Actinomycetota</taxon>
        <taxon>Actinomycetes</taxon>
        <taxon>Kitasatosporales</taxon>
        <taxon>Streptomycetaceae</taxon>
        <taxon>Streptomyces</taxon>
    </lineage>
</organism>
<dbReference type="EMBL" id="MEHJ01000001">
    <property type="protein sequence ID" value="OEJ26720.1"/>
    <property type="molecule type" value="Genomic_DNA"/>
</dbReference>
<sequence length="325" mass="36248">MRVFPYRTLAGEVTFRVTAVRQDRTDLETSVFSSQERVVALHQVERSDWESSRLSITATLPEKELSSGPWSDVTVMAVLTEKSTNSRTTTLLERESTGSSTWAGQLRFWRSAYRSQAELAVIVVATVDGVRGRVVGRSDDNWLVDLTARTPVRRQELQVEEVDFRDGPHEWLRPYKDAPWMIETSGDIPTVHLNTGFEGIAELLNSNGSSMEKAVRDMLAAQIATDVWTAVFHSAVSDLEVDAEGNPQWPGGWRDAVLRGMLSDVLPEQSGADALREIHARRSESSGWNELQPRINYAATRRAKVARHLGTAVRVLETSQKGSKA</sequence>
<protein>
    <submittedName>
        <fullName evidence="1">Uncharacterized protein</fullName>
    </submittedName>
</protein>
<evidence type="ECO:0000313" key="1">
    <source>
        <dbReference type="EMBL" id="OEJ26720.1"/>
    </source>
</evidence>
<dbReference type="Proteomes" id="UP000095759">
    <property type="component" value="Unassembled WGS sequence"/>
</dbReference>
<gene>
    <name evidence="1" type="ORF">AS594_21720</name>
</gene>
<comment type="caution">
    <text evidence="1">The sequence shown here is derived from an EMBL/GenBank/DDBJ whole genome shotgun (WGS) entry which is preliminary data.</text>
</comment>
<dbReference type="AlphaFoldDB" id="A0A1E5PB09"/>